<name>A0A8S5PXT7_9CAUD</name>
<accession>A0A8S5PXT7</accession>
<dbReference type="EMBL" id="BK015534">
    <property type="protein sequence ID" value="DAE11568.1"/>
    <property type="molecule type" value="Genomic_DNA"/>
</dbReference>
<proteinExistence type="predicted"/>
<sequence length="71" mass="7952">MWKVTIEYDDDKHHWCINGLQNADPVQAADMSLALFVGMMGLMENRGMLEERADSIEKAQALLDIAGRGTE</sequence>
<organism evidence="1">
    <name type="scientific">Myoviridae sp. ct4tH12</name>
    <dbReference type="NCBI Taxonomy" id="2825031"/>
    <lineage>
        <taxon>Viruses</taxon>
        <taxon>Duplodnaviria</taxon>
        <taxon>Heunggongvirae</taxon>
        <taxon>Uroviricota</taxon>
        <taxon>Caudoviricetes</taxon>
    </lineage>
</organism>
<reference evidence="1" key="1">
    <citation type="journal article" date="2021" name="Proc. Natl. Acad. Sci. U.S.A.">
        <title>A Catalog of Tens of Thousands of Viruses from Human Metagenomes Reveals Hidden Associations with Chronic Diseases.</title>
        <authorList>
            <person name="Tisza M.J."/>
            <person name="Buck C.B."/>
        </authorList>
    </citation>
    <scope>NUCLEOTIDE SEQUENCE</scope>
    <source>
        <strain evidence="1">Ct4tH12</strain>
    </source>
</reference>
<evidence type="ECO:0000313" key="1">
    <source>
        <dbReference type="EMBL" id="DAE11568.1"/>
    </source>
</evidence>
<protein>
    <submittedName>
        <fullName evidence="1">Uncharacterized protein</fullName>
    </submittedName>
</protein>